<dbReference type="PANTHER" id="PTHR15367:SF2">
    <property type="entry name" value="DNA-DIRECTED RNA POLYMERASE III SUBUNIT"/>
    <property type="match status" value="1"/>
</dbReference>
<evidence type="ECO:0000313" key="6">
    <source>
        <dbReference type="EMBL" id="GAA5799254.1"/>
    </source>
</evidence>
<dbReference type="Proteomes" id="UP001476247">
    <property type="component" value="Unassembled WGS sequence"/>
</dbReference>
<gene>
    <name evidence="6" type="ORF">HPULCUR_004664</name>
</gene>
<evidence type="ECO:0000256" key="3">
    <source>
        <dbReference type="ARBA" id="ARBA00023242"/>
    </source>
</evidence>
<dbReference type="Pfam" id="PF11705">
    <property type="entry name" value="RNA_pol_3_Rpc31"/>
    <property type="match status" value="1"/>
</dbReference>
<dbReference type="PIRSF" id="PIRSF000777">
    <property type="entry name" value="RNA_polIII_C31"/>
    <property type="match status" value="1"/>
</dbReference>
<feature type="compositionally biased region" description="Acidic residues" evidence="5">
    <location>
        <begin position="201"/>
        <end position="217"/>
    </location>
</feature>
<name>A0ABP9XWV4_9FUNG</name>
<dbReference type="PANTHER" id="PTHR15367">
    <property type="entry name" value="DNA-DIRECTED RNA POLYMERASE III"/>
    <property type="match status" value="1"/>
</dbReference>
<dbReference type="EMBL" id="BAABUJ010000012">
    <property type="protein sequence ID" value="GAA5799254.1"/>
    <property type="molecule type" value="Genomic_DNA"/>
</dbReference>
<evidence type="ECO:0000256" key="2">
    <source>
        <dbReference type="ARBA" id="ARBA00008352"/>
    </source>
</evidence>
<accession>A0ABP9XWV4</accession>
<keyword evidence="3 4" id="KW-0539">Nucleus</keyword>
<comment type="function">
    <text evidence="4">DNA-dependent RNA polymerase catalyzes the transcription of DNA into RNA using the four ribonucleoside triphosphates as substrates. Specific peripheric component of RNA polymerase III which synthesizes small RNAs, such as 5S rRNA and tRNAs.</text>
</comment>
<comment type="subunit">
    <text evidence="4">Component of the RNA polymerase III (Pol III) complex.</text>
</comment>
<evidence type="ECO:0000256" key="4">
    <source>
        <dbReference type="PIRNR" id="PIRNR000777"/>
    </source>
</evidence>
<comment type="similarity">
    <text evidence="2 4">Belongs to the eukaryotic RPC7 RNA polymerase subunit family.</text>
</comment>
<evidence type="ECO:0000256" key="1">
    <source>
        <dbReference type="ARBA" id="ARBA00004123"/>
    </source>
</evidence>
<reference evidence="6 7" key="1">
    <citation type="submission" date="2024-04" db="EMBL/GenBank/DDBJ databases">
        <title>genome sequences of Mucor flavus KT1a and Helicostylum pulchrum KT1b strains isolation_sourced from the surface of a dry-aged beef.</title>
        <authorList>
            <person name="Toyotome T."/>
            <person name="Hosono M."/>
            <person name="Torimaru M."/>
            <person name="Fukuda K."/>
            <person name="Mikami N."/>
        </authorList>
    </citation>
    <scope>NUCLEOTIDE SEQUENCE [LARGE SCALE GENOMIC DNA]</scope>
    <source>
        <strain evidence="6 7">KT1b</strain>
    </source>
</reference>
<keyword evidence="7" id="KW-1185">Reference proteome</keyword>
<feature type="compositionally biased region" description="Acidic residues" evidence="5">
    <location>
        <begin position="157"/>
        <end position="166"/>
    </location>
</feature>
<comment type="subcellular location">
    <subcellularLocation>
        <location evidence="1 4">Nucleus</location>
    </subcellularLocation>
</comment>
<feature type="compositionally biased region" description="Acidic residues" evidence="5">
    <location>
        <begin position="173"/>
        <end position="193"/>
    </location>
</feature>
<evidence type="ECO:0000313" key="7">
    <source>
        <dbReference type="Proteomes" id="UP001476247"/>
    </source>
</evidence>
<protein>
    <recommendedName>
        <fullName evidence="4">DNA-directed RNA polymerase III subunit</fullName>
    </recommendedName>
</protein>
<comment type="caution">
    <text evidence="6">The sequence shown here is derived from an EMBL/GenBank/DDBJ whole genome shotgun (WGS) entry which is preliminary data.</text>
</comment>
<organism evidence="6 7">
    <name type="scientific">Helicostylum pulchrum</name>
    <dbReference type="NCBI Taxonomy" id="562976"/>
    <lineage>
        <taxon>Eukaryota</taxon>
        <taxon>Fungi</taxon>
        <taxon>Fungi incertae sedis</taxon>
        <taxon>Mucoromycota</taxon>
        <taxon>Mucoromycotina</taxon>
        <taxon>Mucoromycetes</taxon>
        <taxon>Mucorales</taxon>
        <taxon>Mucorineae</taxon>
        <taxon>Mucoraceae</taxon>
        <taxon>Helicostylum</taxon>
    </lineage>
</organism>
<proteinExistence type="inferred from homology"/>
<dbReference type="InterPro" id="IPR024661">
    <property type="entry name" value="RNA_pol_III_Rpc31"/>
</dbReference>
<evidence type="ECO:0000256" key="5">
    <source>
        <dbReference type="SAM" id="MobiDB-lite"/>
    </source>
</evidence>
<feature type="region of interest" description="Disordered" evidence="5">
    <location>
        <begin position="151"/>
        <end position="217"/>
    </location>
</feature>
<sequence>MSRGGGRGGFGRGGGGAGQTGAMQLVSFDLLKDLGSGNLFNVNTALFPEMDVPIPRKPTSNEVQEWKLRKEYLNMIKESPFHLVAPSPPPDIVRYSDKYKVVIQKRTLREIETNLDFFPDELQITIDSKRRKKKPKATTIVDEYGQIEALLNAEGKDGEEEEEDENGEKKDGDEDAENDDEFEDEEEMVDDNDYGQNYFDNGEDDDVDDDDGEDTYS</sequence>